<evidence type="ECO:0000313" key="9">
    <source>
        <dbReference type="Proteomes" id="UP001151518"/>
    </source>
</evidence>
<feature type="transmembrane region" description="Helical" evidence="6">
    <location>
        <begin position="346"/>
        <end position="365"/>
    </location>
</feature>
<protein>
    <recommendedName>
        <fullName evidence="7">Sugar phosphate transporter domain-containing protein</fullName>
    </recommendedName>
</protein>
<dbReference type="Pfam" id="PF03151">
    <property type="entry name" value="TPT"/>
    <property type="match status" value="1"/>
</dbReference>
<dbReference type="InterPro" id="IPR050186">
    <property type="entry name" value="TPT_transporter"/>
</dbReference>
<comment type="caution">
    <text evidence="8">The sequence shown here is derived from an EMBL/GenBank/DDBJ whole genome shotgun (WGS) entry which is preliminary data.</text>
</comment>
<dbReference type="OrthoDB" id="18894at2759"/>
<feature type="compositionally biased region" description="Polar residues" evidence="5">
    <location>
        <begin position="449"/>
        <end position="469"/>
    </location>
</feature>
<keyword evidence="2 6" id="KW-0812">Transmembrane</keyword>
<evidence type="ECO:0000256" key="3">
    <source>
        <dbReference type="ARBA" id="ARBA00022989"/>
    </source>
</evidence>
<gene>
    <name evidence="8" type="ORF">GGI25_005344</name>
</gene>
<feature type="transmembrane region" description="Helical" evidence="6">
    <location>
        <begin position="94"/>
        <end position="116"/>
    </location>
</feature>
<evidence type="ECO:0000256" key="4">
    <source>
        <dbReference type="ARBA" id="ARBA00023136"/>
    </source>
</evidence>
<evidence type="ECO:0000256" key="1">
    <source>
        <dbReference type="ARBA" id="ARBA00004141"/>
    </source>
</evidence>
<accession>A0A9W8G4C2</accession>
<feature type="transmembrane region" description="Helical" evidence="6">
    <location>
        <begin position="289"/>
        <end position="312"/>
    </location>
</feature>
<feature type="transmembrane region" description="Helical" evidence="6">
    <location>
        <begin position="251"/>
        <end position="269"/>
    </location>
</feature>
<dbReference type="EMBL" id="JANBTW010000093">
    <property type="protein sequence ID" value="KAJ2671845.1"/>
    <property type="molecule type" value="Genomic_DNA"/>
</dbReference>
<feature type="transmembrane region" description="Helical" evidence="6">
    <location>
        <begin position="319"/>
        <end position="340"/>
    </location>
</feature>
<organism evidence="8 9">
    <name type="scientific">Coemansia spiralis</name>
    <dbReference type="NCBI Taxonomy" id="417178"/>
    <lineage>
        <taxon>Eukaryota</taxon>
        <taxon>Fungi</taxon>
        <taxon>Fungi incertae sedis</taxon>
        <taxon>Zoopagomycota</taxon>
        <taxon>Kickxellomycotina</taxon>
        <taxon>Kickxellomycetes</taxon>
        <taxon>Kickxellales</taxon>
        <taxon>Kickxellaceae</taxon>
        <taxon>Coemansia</taxon>
    </lineage>
</organism>
<evidence type="ECO:0000259" key="7">
    <source>
        <dbReference type="Pfam" id="PF03151"/>
    </source>
</evidence>
<feature type="transmembrane region" description="Helical" evidence="6">
    <location>
        <begin position="62"/>
        <end position="82"/>
    </location>
</feature>
<feature type="domain" description="Sugar phosphate transporter" evidence="7">
    <location>
        <begin position="65"/>
        <end position="363"/>
    </location>
</feature>
<sequence length="514" mass="56016">MAGGTQHEYTELSDLSIPSSAGVARERFFDAPSNEELGLAATYQHSKGLTALLRDGAFRRQVSFIALYTLLWYLFSGMLSVYNKWLFGSSERDFPFPLFVSSIHMLVQYLLAILCLRISPNFQPSQSLTWRVYMMRAVPCGVTSALDVGLSNISLQTITLTFYTMCKSSTLGFVLFFSFLFGLEKIRLVLVAIIAVISLGIILMAAGEIDFVLVGFVEAISASAVGGLRWSLTQILLSQARFGMNNPIATMSKLTPIVGITMLFLSLVIESPFTNIPLNKNMATTHDAIFTVLVMGLGGMLAFAMVLSEYLLIQRTSVITLSIAGMLREVAMVVVAHLIFGDTLTFVNGCGLLVALFGIGMYNWLKIHDALHYASKQNGTGGYDGPEDEVEEAYRQSQAVLVASDPYDEIVNMDMRTNKTEDSVGSRSNGNGTTRRRQSLFPSDDSRYNNKTSTNATSMGRNITANGSAGSDEIEMDASLLSGMNDMALSSMYVSEGGTSPTRENGSPDPSKTK</sequence>
<evidence type="ECO:0000313" key="8">
    <source>
        <dbReference type="EMBL" id="KAJ2671845.1"/>
    </source>
</evidence>
<feature type="transmembrane region" description="Helical" evidence="6">
    <location>
        <begin position="137"/>
        <end position="155"/>
    </location>
</feature>
<evidence type="ECO:0000256" key="2">
    <source>
        <dbReference type="ARBA" id="ARBA00022692"/>
    </source>
</evidence>
<comment type="subcellular location">
    <subcellularLocation>
        <location evidence="1">Membrane</location>
        <topology evidence="1">Multi-pass membrane protein</topology>
    </subcellularLocation>
</comment>
<feature type="region of interest" description="Disordered" evidence="5">
    <location>
        <begin position="491"/>
        <end position="514"/>
    </location>
</feature>
<dbReference type="PANTHER" id="PTHR11132">
    <property type="entry name" value="SOLUTE CARRIER FAMILY 35"/>
    <property type="match status" value="1"/>
</dbReference>
<dbReference type="InterPro" id="IPR004853">
    <property type="entry name" value="Sugar_P_trans_dom"/>
</dbReference>
<evidence type="ECO:0000256" key="5">
    <source>
        <dbReference type="SAM" id="MobiDB-lite"/>
    </source>
</evidence>
<keyword evidence="4 6" id="KW-0472">Membrane</keyword>
<name>A0A9W8G4C2_9FUNG</name>
<feature type="transmembrane region" description="Helical" evidence="6">
    <location>
        <begin position="211"/>
        <end position="230"/>
    </location>
</feature>
<feature type="compositionally biased region" description="Polar residues" evidence="5">
    <location>
        <begin position="497"/>
        <end position="514"/>
    </location>
</feature>
<feature type="region of interest" description="Disordered" evidence="5">
    <location>
        <begin position="415"/>
        <end position="471"/>
    </location>
</feature>
<dbReference type="Proteomes" id="UP001151518">
    <property type="component" value="Unassembled WGS sequence"/>
</dbReference>
<proteinExistence type="predicted"/>
<keyword evidence="3 6" id="KW-1133">Transmembrane helix</keyword>
<evidence type="ECO:0000256" key="6">
    <source>
        <dbReference type="SAM" id="Phobius"/>
    </source>
</evidence>
<dbReference type="AlphaFoldDB" id="A0A9W8G4C2"/>
<feature type="transmembrane region" description="Helical" evidence="6">
    <location>
        <begin position="161"/>
        <end position="181"/>
    </location>
</feature>
<dbReference type="GO" id="GO:0016020">
    <property type="term" value="C:membrane"/>
    <property type="evidence" value="ECO:0007669"/>
    <property type="project" value="UniProtKB-SubCell"/>
</dbReference>
<reference evidence="8" key="1">
    <citation type="submission" date="2022-07" db="EMBL/GenBank/DDBJ databases">
        <title>Phylogenomic reconstructions and comparative analyses of Kickxellomycotina fungi.</title>
        <authorList>
            <person name="Reynolds N.K."/>
            <person name="Stajich J.E."/>
            <person name="Barry K."/>
            <person name="Grigoriev I.V."/>
            <person name="Crous P."/>
            <person name="Smith M.E."/>
        </authorList>
    </citation>
    <scope>NUCLEOTIDE SEQUENCE</scope>
    <source>
        <strain evidence="8">NRRL 3115</strain>
    </source>
</reference>
<feature type="transmembrane region" description="Helical" evidence="6">
    <location>
        <begin position="188"/>
        <end position="205"/>
    </location>
</feature>